<dbReference type="AlphaFoldDB" id="A0A7S0D050"/>
<dbReference type="InterPro" id="IPR051002">
    <property type="entry name" value="UBA_autophagy_assoc_protein"/>
</dbReference>
<dbReference type="EMBL" id="HBEM01007455">
    <property type="protein sequence ID" value="CAD8439087.1"/>
    <property type="molecule type" value="Transcribed_RNA"/>
</dbReference>
<name>A0A7S0D050_9EUKA</name>
<organism evidence="2">
    <name type="scientific">Amorphochlora amoebiformis</name>
    <dbReference type="NCBI Taxonomy" id="1561963"/>
    <lineage>
        <taxon>Eukaryota</taxon>
        <taxon>Sar</taxon>
        <taxon>Rhizaria</taxon>
        <taxon>Cercozoa</taxon>
        <taxon>Chlorarachniophyceae</taxon>
        <taxon>Amorphochlora</taxon>
    </lineage>
</organism>
<feature type="region of interest" description="Disordered" evidence="1">
    <location>
        <begin position="949"/>
        <end position="972"/>
    </location>
</feature>
<feature type="region of interest" description="Disordered" evidence="1">
    <location>
        <begin position="1"/>
        <end position="72"/>
    </location>
</feature>
<feature type="compositionally biased region" description="Polar residues" evidence="1">
    <location>
        <begin position="35"/>
        <end position="45"/>
    </location>
</feature>
<dbReference type="PANTHER" id="PTHR31915:SF6">
    <property type="entry name" value="SKICH DOMAIN-CONTAINING PROTEIN"/>
    <property type="match status" value="1"/>
</dbReference>
<feature type="region of interest" description="Disordered" evidence="1">
    <location>
        <begin position="234"/>
        <end position="253"/>
    </location>
</feature>
<accession>A0A7S0D050</accession>
<sequence>MSSDDAKMDLRKQSFQRGSMKLGFARRDSMDSLPHWNQSSRSIPTVFSDGTERPGSGRPGSSRRMGSRPGSAVHPFSAVLAKKTAPEPQIVAIPQTIFSIRNFIFALGEEIKETPENLVPRLPSMSLSTINTDHTKDSMFSIEIDHAKDPEAALAARLHEGSRVVLGYGPALGEAKGKIGTVEKVWERNGVYWVKVKLEDLNKVINVKIKDLQPMSPRVSARISRAFEEEEEDPEFSEVVGASSRAPTEADRRKLDQLSQNSLRYRFIPGNKGFSSFQTPEKYEVEAGLFDGARPKLPLPNFTPQPKNRAYLQTGSASVKSAPVEQSLQDSETKLEALINDIPSHDEAKRRKSTKRVRFLLPQELKEVGEALFNFFDKDEEGVEVTVLPSEIRTYLNYDTEEEEEETVSKEEFMQAIQDCYESVAITEESQGFEMKESARRARRSLEGCLNVMKEEMQRRLRLEAEEQARQREREKERLEIQRIKQQELRKLEEERQQMESEAKKLQENQKMVSAREAEQREALQKVLAEAQRVAEERQQMVDVQRELNEERRRIAEDRKRVEETRKKIEEEAKKQAEERRRWEEETQKMMLSKINESLQEVKAAQNNTSNVPSLEIDDVVDDEDEEQEEDEENLGMLPEDDDHSHVMLEGLEGVEINDEDEDHQTPLASQASKRVAAEEMETEEGYDTKHSDEEHVVAGHKLDKALKGELTREEISSFPHTIIRGEMFVRAYCYDPRIHNDGGKMGKFDIPPNIIPTLATASTRIHLNDPLNPKHRWATSRPLQFPLERLAAGRSLNLNRRGAPASLQDIVQAWEGPADVLRMLECKSRSDGTGTPGDDHHLEDCIYDSGSNRRGLRVILRGRFRMVRWGDHEEGNDGFQLFINLPTPKETEDPNDMKIPEISKIQVDPVRRTIVQAMGYSKNRASIALHKTGGNLEETLRILSKEVEGKTPRGSGQSFKSRAPLEIPPRNIQSRGSAMSYNSQRPPAPTLPFTAGESYHGANPVSRSQLERRLNKWKRNNARKYARASYMQLKALEAVGKVPYMSFAQFNSHLAQAKRYAKDNPSPSLWKKKFEEVQEAVVGFLADFRDRRGLLREYRRQTVEAALYTWQMEQAVLQSLNQRPALTEEEAKEQREIERKTAKRELHSGMLPPRVSDLVECTKALLKASQQRSERINLIVKTYKLPTRFPVGTHVRVYVHEFGTWKEGIVAAVWEQGYPYKVRLLGQSGPEIFVYDDTAEDIIDLRPPEPTEHDI</sequence>
<evidence type="ECO:0000313" key="2">
    <source>
        <dbReference type="EMBL" id="CAD8439087.1"/>
    </source>
</evidence>
<feature type="region of interest" description="Disordered" evidence="1">
    <location>
        <begin position="604"/>
        <end position="642"/>
    </location>
</feature>
<evidence type="ECO:0000256" key="1">
    <source>
        <dbReference type="SAM" id="MobiDB-lite"/>
    </source>
</evidence>
<gene>
    <name evidence="2" type="ORF">LAMO00422_LOCUS5218</name>
</gene>
<dbReference type="PANTHER" id="PTHR31915">
    <property type="entry name" value="SKICH DOMAIN-CONTAINING PROTEIN"/>
    <property type="match status" value="1"/>
</dbReference>
<feature type="compositionally biased region" description="Basic and acidic residues" evidence="1">
    <location>
        <begin position="1"/>
        <end position="12"/>
    </location>
</feature>
<proteinExistence type="predicted"/>
<reference evidence="2" key="1">
    <citation type="submission" date="2021-01" db="EMBL/GenBank/DDBJ databases">
        <authorList>
            <person name="Corre E."/>
            <person name="Pelletier E."/>
            <person name="Niang G."/>
            <person name="Scheremetjew M."/>
            <person name="Finn R."/>
            <person name="Kale V."/>
            <person name="Holt S."/>
            <person name="Cochrane G."/>
            <person name="Meng A."/>
            <person name="Brown T."/>
            <person name="Cohen L."/>
        </authorList>
    </citation>
    <scope>NUCLEOTIDE SEQUENCE</scope>
    <source>
        <strain evidence="2">CCMP2058</strain>
    </source>
</reference>
<feature type="compositionally biased region" description="Acidic residues" evidence="1">
    <location>
        <begin position="616"/>
        <end position="642"/>
    </location>
</feature>
<feature type="region of interest" description="Disordered" evidence="1">
    <location>
        <begin position="548"/>
        <end position="585"/>
    </location>
</feature>
<feature type="compositionally biased region" description="Polar residues" evidence="1">
    <location>
        <begin position="604"/>
        <end position="613"/>
    </location>
</feature>
<feature type="compositionally biased region" description="Low complexity" evidence="1">
    <location>
        <begin position="53"/>
        <end position="71"/>
    </location>
</feature>
<protein>
    <submittedName>
        <fullName evidence="2">Uncharacterized protein</fullName>
    </submittedName>
</protein>